<evidence type="ECO:0000313" key="3">
    <source>
        <dbReference type="Proteomes" id="UP001327225"/>
    </source>
</evidence>
<feature type="transmembrane region" description="Helical" evidence="1">
    <location>
        <begin position="77"/>
        <end position="98"/>
    </location>
</feature>
<protein>
    <submittedName>
        <fullName evidence="2">ABC transporter permease subunit</fullName>
    </submittedName>
</protein>
<dbReference type="EMBL" id="CP141059">
    <property type="protein sequence ID" value="WQQ27584.1"/>
    <property type="molecule type" value="Genomic_DNA"/>
</dbReference>
<keyword evidence="1" id="KW-0812">Transmembrane</keyword>
<keyword evidence="1" id="KW-0472">Membrane</keyword>
<proteinExistence type="predicted"/>
<feature type="transmembrane region" description="Helical" evidence="1">
    <location>
        <begin position="187"/>
        <end position="205"/>
    </location>
</feature>
<feature type="transmembrane region" description="Helical" evidence="1">
    <location>
        <begin position="159"/>
        <end position="180"/>
    </location>
</feature>
<dbReference type="Proteomes" id="UP001327225">
    <property type="component" value="Chromosome"/>
</dbReference>
<gene>
    <name evidence="2" type="ORF">SHK19_04960</name>
</gene>
<keyword evidence="3" id="KW-1185">Reference proteome</keyword>
<evidence type="ECO:0000256" key="1">
    <source>
        <dbReference type="SAM" id="Phobius"/>
    </source>
</evidence>
<name>A0ABZ0ZUT7_9ACTN</name>
<keyword evidence="1" id="KW-1133">Transmembrane helix</keyword>
<evidence type="ECO:0000313" key="2">
    <source>
        <dbReference type="EMBL" id="WQQ27584.1"/>
    </source>
</evidence>
<accession>A0ABZ0ZUT7</accession>
<organism evidence="2 3">
    <name type="scientific">Nocardioides bizhenqiangii</name>
    <dbReference type="NCBI Taxonomy" id="3095076"/>
    <lineage>
        <taxon>Bacteria</taxon>
        <taxon>Bacillati</taxon>
        <taxon>Actinomycetota</taxon>
        <taxon>Actinomycetes</taxon>
        <taxon>Propionibacteriales</taxon>
        <taxon>Nocardioidaceae</taxon>
        <taxon>Nocardioides</taxon>
    </lineage>
</organism>
<feature type="transmembrane region" description="Helical" evidence="1">
    <location>
        <begin position="263"/>
        <end position="284"/>
    </location>
</feature>
<reference evidence="3" key="1">
    <citation type="submission" date="2023-12" db="EMBL/GenBank/DDBJ databases">
        <title>Novel species in genus Nocardioides.</title>
        <authorList>
            <person name="Zhou H."/>
        </authorList>
    </citation>
    <scope>NUCLEOTIDE SEQUENCE [LARGE SCALE GENOMIC DNA]</scope>
    <source>
        <strain evidence="3">HM61</strain>
    </source>
</reference>
<dbReference type="RefSeq" id="WP_322937993.1">
    <property type="nucleotide sequence ID" value="NZ_CP141059.1"/>
</dbReference>
<sequence length="303" mass="32989">MTWLVWRQHRGELLGAGVILVGLGILLVLHGIPMHEAYDRDGVAACHAKMVLSEDTGSCSDVLADFDSRYGFLPGQFAAYLPFLPMLAGMLIGAPLLAREYEQGTWQLAWTQGVTRRRWLAAKLALVLGGVLAVSVVFAAGVTWWFAPTAPHQFTTAKFNHAVLVFPAYVIVAVAIGILAGLVVRRTLVAAAITVAGYLLVRLPVEFLLRPRYREPLTTDDPAVEMKGLPIHDVVVEGPVDGPTAPTSLVRFHPADRFWEFQLIESAILAGVTIVLLAVTWRLVVGSRAPVSHPAPQRTPARR</sequence>
<feature type="transmembrane region" description="Helical" evidence="1">
    <location>
        <begin position="12"/>
        <end position="32"/>
    </location>
</feature>
<dbReference type="Pfam" id="PF12679">
    <property type="entry name" value="ABC2_membrane_2"/>
    <property type="match status" value="1"/>
</dbReference>
<feature type="transmembrane region" description="Helical" evidence="1">
    <location>
        <begin position="119"/>
        <end position="147"/>
    </location>
</feature>